<comment type="caution">
    <text evidence="3">The sequence shown here is derived from an EMBL/GenBank/DDBJ whole genome shotgun (WGS) entry which is preliminary data.</text>
</comment>
<evidence type="ECO:0000313" key="3">
    <source>
        <dbReference type="EMBL" id="RHY30234.1"/>
    </source>
</evidence>
<accession>A0A3R6Z4T3</accession>
<gene>
    <name evidence="3" type="ORF">DYB32_004482</name>
</gene>
<organism evidence="3 4">
    <name type="scientific">Aphanomyces invadans</name>
    <dbReference type="NCBI Taxonomy" id="157072"/>
    <lineage>
        <taxon>Eukaryota</taxon>
        <taxon>Sar</taxon>
        <taxon>Stramenopiles</taxon>
        <taxon>Oomycota</taxon>
        <taxon>Saprolegniomycetes</taxon>
        <taxon>Saprolegniales</taxon>
        <taxon>Verrucalvaceae</taxon>
        <taxon>Aphanomyces</taxon>
    </lineage>
</organism>
<dbReference type="Proteomes" id="UP000285060">
    <property type="component" value="Unassembled WGS sequence"/>
</dbReference>
<dbReference type="Pfam" id="PF18201">
    <property type="entry name" value="PIH1_CS"/>
    <property type="match status" value="1"/>
</dbReference>
<comment type="similarity">
    <text evidence="1">Belongs to the PIH1 family.</text>
</comment>
<evidence type="ECO:0000259" key="2">
    <source>
        <dbReference type="Pfam" id="PF18201"/>
    </source>
</evidence>
<evidence type="ECO:0000256" key="1">
    <source>
        <dbReference type="ARBA" id="ARBA00008511"/>
    </source>
</evidence>
<dbReference type="VEuPathDB" id="FungiDB:H310_00874"/>
<dbReference type="AlphaFoldDB" id="A0A3R6Z4T3"/>
<dbReference type="EMBL" id="QUSY01000341">
    <property type="protein sequence ID" value="RHY30234.1"/>
    <property type="molecule type" value="Genomic_DNA"/>
</dbReference>
<keyword evidence="4" id="KW-1185">Reference proteome</keyword>
<dbReference type="InterPro" id="IPR041442">
    <property type="entry name" value="PIH1D1/2/3_CS-like"/>
</dbReference>
<protein>
    <recommendedName>
        <fullName evidence="2">PIH1D1/2/3 CS-like domain-containing protein</fullName>
    </recommendedName>
</protein>
<dbReference type="Gene3D" id="2.60.40.790">
    <property type="match status" value="1"/>
</dbReference>
<reference evidence="3 4" key="1">
    <citation type="submission" date="2018-08" db="EMBL/GenBank/DDBJ databases">
        <title>Aphanomyces genome sequencing and annotation.</title>
        <authorList>
            <person name="Minardi D."/>
            <person name="Oidtmann B."/>
            <person name="Van Der Giezen M."/>
            <person name="Studholme D.J."/>
        </authorList>
    </citation>
    <scope>NUCLEOTIDE SEQUENCE [LARGE SCALE GENOMIC DNA]</scope>
    <source>
        <strain evidence="3 4">NJM0002</strain>
    </source>
</reference>
<dbReference type="InterPro" id="IPR008978">
    <property type="entry name" value="HSP20-like_chaperone"/>
</dbReference>
<feature type="domain" description="PIH1D1/2/3 CS-like" evidence="2">
    <location>
        <begin position="81"/>
        <end position="148"/>
    </location>
</feature>
<name>A0A3R6Z4T3_9STRA</name>
<proteinExistence type="inferred from homology"/>
<evidence type="ECO:0000313" key="4">
    <source>
        <dbReference type="Proteomes" id="UP000285060"/>
    </source>
</evidence>
<sequence length="155" mass="17167">MVGYNTGFGNFIESNRFDLLWSWLPDLMAIADSNIPTVFTCANDYAVTSAIKECVVGDADDNQGSHDIATPEYTIVSNAAKTDMRITISTPSMETSQNMQLDVSGRALRFVVPGMYFLELDLPWDVASSGDAMQAVYVKKTRTLCIELHSTQYFV</sequence>